<evidence type="ECO:0000313" key="3">
    <source>
        <dbReference type="EMBL" id="CAB0017298.1"/>
    </source>
</evidence>
<gene>
    <name evidence="3" type="ORF">NTEN_LOCUS21325</name>
    <name evidence="2" type="ORF">NTEN_LOCUS5268</name>
</gene>
<keyword evidence="4" id="KW-1185">Reference proteome</keyword>
<evidence type="ECO:0000256" key="1">
    <source>
        <dbReference type="SAM" id="MobiDB-lite"/>
    </source>
</evidence>
<name>A0A6H5GBB0_9HEMI</name>
<protein>
    <submittedName>
        <fullName evidence="2">Uncharacterized protein</fullName>
    </submittedName>
</protein>
<dbReference type="EMBL" id="CADCXU010031137">
    <property type="protein sequence ID" value="CAB0017298.1"/>
    <property type="molecule type" value="Genomic_DNA"/>
</dbReference>
<dbReference type="Proteomes" id="UP000479000">
    <property type="component" value="Unassembled WGS sequence"/>
</dbReference>
<feature type="compositionally biased region" description="Basic and acidic residues" evidence="1">
    <location>
        <begin position="72"/>
        <end position="86"/>
    </location>
</feature>
<evidence type="ECO:0000313" key="4">
    <source>
        <dbReference type="Proteomes" id="UP000479000"/>
    </source>
</evidence>
<feature type="region of interest" description="Disordered" evidence="1">
    <location>
        <begin position="23"/>
        <end position="42"/>
    </location>
</feature>
<feature type="compositionally biased region" description="Basic and acidic residues" evidence="1">
    <location>
        <begin position="23"/>
        <end position="41"/>
    </location>
</feature>
<organism evidence="2 4">
    <name type="scientific">Nesidiocoris tenuis</name>
    <dbReference type="NCBI Taxonomy" id="355587"/>
    <lineage>
        <taxon>Eukaryota</taxon>
        <taxon>Metazoa</taxon>
        <taxon>Ecdysozoa</taxon>
        <taxon>Arthropoda</taxon>
        <taxon>Hexapoda</taxon>
        <taxon>Insecta</taxon>
        <taxon>Pterygota</taxon>
        <taxon>Neoptera</taxon>
        <taxon>Paraneoptera</taxon>
        <taxon>Hemiptera</taxon>
        <taxon>Heteroptera</taxon>
        <taxon>Panheteroptera</taxon>
        <taxon>Cimicomorpha</taxon>
        <taxon>Miridae</taxon>
        <taxon>Dicyphina</taxon>
        <taxon>Nesidiocoris</taxon>
    </lineage>
</organism>
<dbReference type="EMBL" id="CADCXU010007961">
    <property type="protein sequence ID" value="CAA9998985.1"/>
    <property type="molecule type" value="Genomic_DNA"/>
</dbReference>
<feature type="region of interest" description="Disordered" evidence="1">
    <location>
        <begin position="49"/>
        <end position="86"/>
    </location>
</feature>
<reference evidence="2 4" key="1">
    <citation type="submission" date="2020-02" db="EMBL/GenBank/DDBJ databases">
        <authorList>
            <person name="Ferguson B K."/>
        </authorList>
    </citation>
    <scope>NUCLEOTIDE SEQUENCE [LARGE SCALE GENOMIC DNA]</scope>
</reference>
<evidence type="ECO:0000313" key="2">
    <source>
        <dbReference type="EMBL" id="CAA9998985.1"/>
    </source>
</evidence>
<proteinExistence type="predicted"/>
<dbReference type="AlphaFoldDB" id="A0A6H5GBB0"/>
<feature type="non-terminal residue" evidence="2">
    <location>
        <position position="86"/>
    </location>
</feature>
<sequence length="86" mass="10051">MQNDCLLNNLLKYPARFALQRSRFERGDPHQRREQEIDRSRRIQKSLLLHSAARCRPTASPSIGSDEPSDAFETRLQRQRQGETSK</sequence>
<accession>A0A6H5GBB0</accession>